<keyword evidence="2" id="KW-1185">Reference proteome</keyword>
<dbReference type="RefSeq" id="WP_164454677.1">
    <property type="nucleotide sequence ID" value="NZ_JAAIJQ010000075.1"/>
</dbReference>
<name>A0A6M0K5D6_9GAMM</name>
<evidence type="ECO:0000313" key="1">
    <source>
        <dbReference type="EMBL" id="NEV64143.1"/>
    </source>
</evidence>
<comment type="caution">
    <text evidence="1">The sequence shown here is derived from an EMBL/GenBank/DDBJ whole genome shotgun (WGS) entry which is preliminary data.</text>
</comment>
<dbReference type="Proteomes" id="UP000483379">
    <property type="component" value="Unassembled WGS sequence"/>
</dbReference>
<reference evidence="1 2" key="1">
    <citation type="submission" date="2020-02" db="EMBL/GenBank/DDBJ databases">
        <title>Genome sequences of Thiorhodococcus mannitoliphagus and Thiorhodococcus minor, purple sulfur photosynthetic bacteria in the gammaproteobacterial family, Chromatiaceae.</title>
        <authorList>
            <person name="Aviles F.A."/>
            <person name="Meyer T.E."/>
            <person name="Kyndt J.A."/>
        </authorList>
    </citation>
    <scope>NUCLEOTIDE SEQUENCE [LARGE SCALE GENOMIC DNA]</scope>
    <source>
        <strain evidence="1 2">DSM 11518</strain>
    </source>
</reference>
<organism evidence="1 2">
    <name type="scientific">Thiorhodococcus minor</name>
    <dbReference type="NCBI Taxonomy" id="57489"/>
    <lineage>
        <taxon>Bacteria</taxon>
        <taxon>Pseudomonadati</taxon>
        <taxon>Pseudomonadota</taxon>
        <taxon>Gammaproteobacteria</taxon>
        <taxon>Chromatiales</taxon>
        <taxon>Chromatiaceae</taxon>
        <taxon>Thiorhodococcus</taxon>
    </lineage>
</organism>
<dbReference type="AlphaFoldDB" id="A0A6M0K5D6"/>
<gene>
    <name evidence="1" type="ORF">G3446_20020</name>
</gene>
<evidence type="ECO:0000313" key="2">
    <source>
        <dbReference type="Proteomes" id="UP000483379"/>
    </source>
</evidence>
<sequence length="83" mass="9212">MQTHLARAAASVDTRAAIPEPFADDALVTQPQLKRLTGDVSDMTIWRWRRAGIIPEPTSIRGRNYWRAGDVRELLARLAGGAQ</sequence>
<dbReference type="EMBL" id="JAAIJQ010000075">
    <property type="protein sequence ID" value="NEV64143.1"/>
    <property type="molecule type" value="Genomic_DNA"/>
</dbReference>
<proteinExistence type="predicted"/>
<protein>
    <submittedName>
        <fullName evidence="1">Transcriptional regulator</fullName>
    </submittedName>
</protein>
<accession>A0A6M0K5D6</accession>